<dbReference type="STRING" id="599839.J4H2R6"/>
<dbReference type="EMBL" id="HE797058">
    <property type="protein sequence ID" value="CCM01989.1"/>
    <property type="molecule type" value="Genomic_DNA"/>
</dbReference>
<dbReference type="SUPFAM" id="SSF52266">
    <property type="entry name" value="SGNH hydrolase"/>
    <property type="match status" value="1"/>
</dbReference>
<dbReference type="AlphaFoldDB" id="J4H2R6"/>
<evidence type="ECO:0000313" key="2">
    <source>
        <dbReference type="EMBL" id="CCM01989.1"/>
    </source>
</evidence>
<sequence length="608" mass="65808">MAKGVSCLLDGRSATASATFNPHPSFPPTSTFPPLLSALATTRPTRMGSDSEKSSRLNQKSLGVTNRIWLLLAFFLSLVVFTRLILPTDVNNTRHRLLSLDLKPKNYLNITDGNLMPFSFCPALGPGDELTSKYDPVALAKTRFHTGSGARIQRVISKALSGLPVTISVVGGSVSACHGAGDDPLSPHCYPSRFFNWWNSVFPHPASELTNGAMRRTNSAYFAFCNAHHIPDVTDLVIIELDVDDANGQVAMDEFELLIRSILLRPDQPAVLILGHFSPQSAQANGFSGPDHWHSLVAQFYDVPHISIKPLLYPDYMTNPSLVDRYFVDPILANVAGHEVLADILVSYFQSQVCAAWGALTGASHELLPSLSSPIFIDNNVKQPTDARGLFGGVAQRKGAAGAAAPENDWTDPDGGSNVNLNPLPFLEPNLKAPSLHQNLRVPPVRISTRPADLETHPFVEVAPYCVSANDLVNPLPLSMFEGSGWAAFHPRPGSADLSSHAHYFYTSLPTSKLRVSIQVSGGDVGIYYVKEPSSRVGLGSAVECWVDDNYAGAVVIENAAQVGELTPALEVIDRHVTSGSHFVECQLMGEEDDRNIPAFRIIGIFAT</sequence>
<keyword evidence="3" id="KW-1185">Reference proteome</keyword>
<gene>
    <name evidence="2" type="ORF">FIBRA_04063</name>
</gene>
<dbReference type="CDD" id="cd00229">
    <property type="entry name" value="SGNH_hydrolase"/>
    <property type="match status" value="1"/>
</dbReference>
<feature type="transmembrane region" description="Helical" evidence="1">
    <location>
        <begin position="68"/>
        <end position="86"/>
    </location>
</feature>
<evidence type="ECO:0000256" key="1">
    <source>
        <dbReference type="SAM" id="Phobius"/>
    </source>
</evidence>
<dbReference type="PANTHER" id="PTHR34407">
    <property type="entry name" value="EXPRESSED PROTEIN"/>
    <property type="match status" value="1"/>
</dbReference>
<evidence type="ECO:0000313" key="3">
    <source>
        <dbReference type="Proteomes" id="UP000006352"/>
    </source>
</evidence>
<keyword evidence="1" id="KW-1133">Transmembrane helix</keyword>
<dbReference type="Proteomes" id="UP000006352">
    <property type="component" value="Unassembled WGS sequence"/>
</dbReference>
<dbReference type="HOGENOM" id="CLU_029715_0_0_1"/>
<dbReference type="PANTHER" id="PTHR34407:SF1">
    <property type="entry name" value="SGNH HYDROLASE-TYPE ESTERASE DOMAIN-CONTAINING PROTEIN"/>
    <property type="match status" value="1"/>
</dbReference>
<dbReference type="RefSeq" id="XP_012181272.1">
    <property type="nucleotide sequence ID" value="XM_012325882.1"/>
</dbReference>
<evidence type="ECO:0008006" key="4">
    <source>
        <dbReference type="Google" id="ProtNLM"/>
    </source>
</evidence>
<organism evidence="2 3">
    <name type="scientific">Fibroporia radiculosa</name>
    <dbReference type="NCBI Taxonomy" id="599839"/>
    <lineage>
        <taxon>Eukaryota</taxon>
        <taxon>Fungi</taxon>
        <taxon>Dikarya</taxon>
        <taxon>Basidiomycota</taxon>
        <taxon>Agaricomycotina</taxon>
        <taxon>Agaricomycetes</taxon>
        <taxon>Polyporales</taxon>
        <taxon>Fibroporiaceae</taxon>
        <taxon>Fibroporia</taxon>
    </lineage>
</organism>
<dbReference type="GeneID" id="24096900"/>
<dbReference type="OrthoDB" id="544608at2759"/>
<protein>
    <recommendedName>
        <fullName evidence="4">Cap64 protein</fullName>
    </recommendedName>
</protein>
<keyword evidence="1" id="KW-0472">Membrane</keyword>
<name>J4H2R6_9APHY</name>
<keyword evidence="1" id="KW-0812">Transmembrane</keyword>
<reference evidence="2 3" key="1">
    <citation type="journal article" date="2012" name="Appl. Environ. Microbiol.">
        <title>Short-read sequencing for genomic analysis of the brown rot fungus Fibroporia radiculosa.</title>
        <authorList>
            <person name="Tang J.D."/>
            <person name="Perkins A.D."/>
            <person name="Sonstegard T.S."/>
            <person name="Schroeder S.G."/>
            <person name="Burgess S.C."/>
            <person name="Diehl S.V."/>
        </authorList>
    </citation>
    <scope>NUCLEOTIDE SEQUENCE [LARGE SCALE GENOMIC DNA]</scope>
    <source>
        <strain evidence="2 3">TFFH 294</strain>
    </source>
</reference>
<proteinExistence type="predicted"/>
<accession>J4H2R6</accession>
<dbReference type="InParanoid" id="J4H2R6"/>